<evidence type="ECO:0000313" key="3">
    <source>
        <dbReference type="EMBL" id="KAJ4431798.1"/>
    </source>
</evidence>
<name>A0ABQ8SD02_PERAM</name>
<gene>
    <name evidence="3" type="ORF">ANN_20403</name>
</gene>
<protein>
    <recommendedName>
        <fullName evidence="2">PiggyBac transposable element-derived protein domain-containing protein</fullName>
    </recommendedName>
</protein>
<feature type="region of interest" description="Disordered" evidence="1">
    <location>
        <begin position="67"/>
        <end position="125"/>
    </location>
</feature>
<feature type="domain" description="PiggyBac transposable element-derived protein" evidence="2">
    <location>
        <begin position="222"/>
        <end position="411"/>
    </location>
</feature>
<feature type="compositionally biased region" description="Basic and acidic residues" evidence="1">
    <location>
        <begin position="74"/>
        <end position="84"/>
    </location>
</feature>
<dbReference type="Pfam" id="PF13843">
    <property type="entry name" value="DDE_Tnp_1_7"/>
    <property type="match status" value="1"/>
</dbReference>
<evidence type="ECO:0000259" key="2">
    <source>
        <dbReference type="Pfam" id="PF13843"/>
    </source>
</evidence>
<dbReference type="PANTHER" id="PTHR46599">
    <property type="entry name" value="PIGGYBAC TRANSPOSABLE ELEMENT-DERIVED PROTEIN 4"/>
    <property type="match status" value="1"/>
</dbReference>
<proteinExistence type="predicted"/>
<dbReference type="EMBL" id="JAJSOF020000029">
    <property type="protein sequence ID" value="KAJ4431798.1"/>
    <property type="molecule type" value="Genomic_DNA"/>
</dbReference>
<reference evidence="3 4" key="1">
    <citation type="journal article" date="2022" name="Allergy">
        <title>Genome assembly and annotation of Periplaneta americana reveal a comprehensive cockroach allergen profile.</title>
        <authorList>
            <person name="Wang L."/>
            <person name="Xiong Q."/>
            <person name="Saelim N."/>
            <person name="Wang L."/>
            <person name="Nong W."/>
            <person name="Wan A.T."/>
            <person name="Shi M."/>
            <person name="Liu X."/>
            <person name="Cao Q."/>
            <person name="Hui J.H.L."/>
            <person name="Sookrung N."/>
            <person name="Leung T.F."/>
            <person name="Tungtrongchitr A."/>
            <person name="Tsui S.K.W."/>
        </authorList>
    </citation>
    <scope>NUCLEOTIDE SEQUENCE [LARGE SCALE GENOMIC DNA]</scope>
    <source>
        <strain evidence="3">PWHHKU_190912</strain>
    </source>
</reference>
<dbReference type="Proteomes" id="UP001148838">
    <property type="component" value="Unassembled WGS sequence"/>
</dbReference>
<organism evidence="3 4">
    <name type="scientific">Periplaneta americana</name>
    <name type="common">American cockroach</name>
    <name type="synonym">Blatta americana</name>
    <dbReference type="NCBI Taxonomy" id="6978"/>
    <lineage>
        <taxon>Eukaryota</taxon>
        <taxon>Metazoa</taxon>
        <taxon>Ecdysozoa</taxon>
        <taxon>Arthropoda</taxon>
        <taxon>Hexapoda</taxon>
        <taxon>Insecta</taxon>
        <taxon>Pterygota</taxon>
        <taxon>Neoptera</taxon>
        <taxon>Polyneoptera</taxon>
        <taxon>Dictyoptera</taxon>
        <taxon>Blattodea</taxon>
        <taxon>Blattoidea</taxon>
        <taxon>Blattidae</taxon>
        <taxon>Blattinae</taxon>
        <taxon>Periplaneta</taxon>
    </lineage>
</organism>
<accession>A0ABQ8SD02</accession>
<dbReference type="InterPro" id="IPR029526">
    <property type="entry name" value="PGBD"/>
</dbReference>
<feature type="compositionally biased region" description="Acidic residues" evidence="1">
    <location>
        <begin position="85"/>
        <end position="100"/>
    </location>
</feature>
<sequence>MLGVTSPQTSERTYIKGRIFDIQRVTVFDKEMQPCSPCPVLTLSIKVRKIDEVGWLDEEDEQEIIQGESEDEGDHISESEHNTDTEQEQEADSSDDDCDDNAPLSQFTTYKGKDGTSRRKSVPPRNVKTRACNIVTHLPGCKGQARQAKLPLDTWLCLIDDNIIDDIFKYTNIYIRSIQNNFVCERDVSITDQTEIKELFGLLYFAGALRKVTQLLNIAPSNERLEPFRGHCLFGQLIKSKPAQYGIKVFGLADSRTFCVLNLEIYCGMQPEGQYCQSNSPSDVVKRLISPISGTGRNVMFDNWFMSVPLAKELLSDHNLTCVGTVRLNKREILPEFVQKRREQFSSIFGFQDRLTLTSYVPKPRKVVLVASTMHYDDAIDPDTREEKKPEIIMFYNATKGGIDVVDELCGPIIRRSFLKELALGLVKNHLAHRLTLKNLPLEIRSTIGRMNGVEELTQPTQKRMKMSSSGSESLMLAGNEFQSLGRAIVKEDEYEEMRWDGIVSIVSWQERVFRLWWEER</sequence>
<evidence type="ECO:0000256" key="1">
    <source>
        <dbReference type="SAM" id="MobiDB-lite"/>
    </source>
</evidence>
<keyword evidence="4" id="KW-1185">Reference proteome</keyword>
<dbReference type="PANTHER" id="PTHR46599:SF6">
    <property type="entry name" value="DUAL SPECIFICITY PHOSPHATASE 26"/>
    <property type="match status" value="1"/>
</dbReference>
<comment type="caution">
    <text evidence="3">The sequence shown here is derived from an EMBL/GenBank/DDBJ whole genome shotgun (WGS) entry which is preliminary data.</text>
</comment>
<evidence type="ECO:0000313" key="4">
    <source>
        <dbReference type="Proteomes" id="UP001148838"/>
    </source>
</evidence>